<dbReference type="GO" id="GO:0005524">
    <property type="term" value="F:ATP binding"/>
    <property type="evidence" value="ECO:0007669"/>
    <property type="project" value="UniProtKB-KW"/>
</dbReference>
<evidence type="ECO:0000256" key="11">
    <source>
        <dbReference type="ARBA" id="ARBA00022840"/>
    </source>
</evidence>
<evidence type="ECO:0000256" key="9">
    <source>
        <dbReference type="ARBA" id="ARBA00022777"/>
    </source>
</evidence>
<keyword evidence="14" id="KW-0443">Lipid metabolism</keyword>
<keyword evidence="7" id="KW-0808">Transferase</keyword>
<comment type="subcellular location">
    <subcellularLocation>
        <location evidence="1">Cytoplasm</location>
        <location evidence="1">Cytosol</location>
    </subcellularLocation>
</comment>
<keyword evidence="12" id="KW-0752">Steroid biosynthesis</keyword>
<evidence type="ECO:0000313" key="19">
    <source>
        <dbReference type="Proteomes" id="UP001432322"/>
    </source>
</evidence>
<dbReference type="InterPro" id="IPR005919">
    <property type="entry name" value="Pmev_kin_anim"/>
</dbReference>
<dbReference type="GO" id="GO:0004631">
    <property type="term" value="F:phosphomevalonate kinase activity"/>
    <property type="evidence" value="ECO:0007669"/>
    <property type="project" value="UniProtKB-EC"/>
</dbReference>
<keyword evidence="6" id="KW-0153">Cholesterol metabolism</keyword>
<keyword evidence="4" id="KW-0963">Cytoplasm</keyword>
<evidence type="ECO:0000256" key="17">
    <source>
        <dbReference type="ARBA" id="ARBA00034549"/>
    </source>
</evidence>
<evidence type="ECO:0000313" key="18">
    <source>
        <dbReference type="EMBL" id="GMT37279.1"/>
    </source>
</evidence>
<gene>
    <name evidence="18" type="ORF">PFISCL1PPCAC_28576</name>
</gene>
<keyword evidence="15" id="KW-1207">Sterol metabolism</keyword>
<keyword evidence="19" id="KW-1185">Reference proteome</keyword>
<dbReference type="Gene3D" id="3.40.50.300">
    <property type="entry name" value="P-loop containing nucleotide triphosphate hydrolases"/>
    <property type="match status" value="1"/>
</dbReference>
<evidence type="ECO:0000256" key="3">
    <source>
        <dbReference type="ARBA" id="ARBA00012958"/>
    </source>
</evidence>
<keyword evidence="16" id="KW-0753">Steroid metabolism</keyword>
<evidence type="ECO:0000256" key="4">
    <source>
        <dbReference type="ARBA" id="ARBA00022490"/>
    </source>
</evidence>
<evidence type="ECO:0000256" key="12">
    <source>
        <dbReference type="ARBA" id="ARBA00022955"/>
    </source>
</evidence>
<keyword evidence="5" id="KW-0444">Lipid biosynthesis</keyword>
<accession>A0AAV5WZN9</accession>
<protein>
    <recommendedName>
        <fullName evidence="17">Phosphomevalonate kinase</fullName>
        <ecNumber evidence="3">2.7.4.2</ecNumber>
    </recommendedName>
</protein>
<evidence type="ECO:0000256" key="8">
    <source>
        <dbReference type="ARBA" id="ARBA00022741"/>
    </source>
</evidence>
<dbReference type="PANTHER" id="PTHR13101">
    <property type="entry name" value="PHOSPHOMEVALONATE KINASE"/>
    <property type="match status" value="1"/>
</dbReference>
<evidence type="ECO:0000256" key="13">
    <source>
        <dbReference type="ARBA" id="ARBA00023011"/>
    </source>
</evidence>
<reference evidence="18" key="1">
    <citation type="submission" date="2023-10" db="EMBL/GenBank/DDBJ databases">
        <title>Genome assembly of Pristionchus species.</title>
        <authorList>
            <person name="Yoshida K."/>
            <person name="Sommer R.J."/>
        </authorList>
    </citation>
    <scope>NUCLEOTIDE SEQUENCE</scope>
    <source>
        <strain evidence="18">RS5133</strain>
    </source>
</reference>
<dbReference type="EMBL" id="BTSY01000091">
    <property type="protein sequence ID" value="GMT37279.1"/>
    <property type="molecule type" value="Genomic_DNA"/>
</dbReference>
<evidence type="ECO:0000256" key="5">
    <source>
        <dbReference type="ARBA" id="ARBA00022516"/>
    </source>
</evidence>
<dbReference type="AlphaFoldDB" id="A0AAV5WZN9"/>
<evidence type="ECO:0000256" key="10">
    <source>
        <dbReference type="ARBA" id="ARBA00022778"/>
    </source>
</evidence>
<sequence length="101" mass="11336">IDIRAALSSAFDSQVIIVSDCRRMSDIENMEGPKTITVRVSSLLSSRISRGFIFKTGIDDSESECGLDQYDIFDVRVQNDGSESDLNENIEEIQTMIDRLI</sequence>
<organism evidence="18 19">
    <name type="scientific">Pristionchus fissidentatus</name>
    <dbReference type="NCBI Taxonomy" id="1538716"/>
    <lineage>
        <taxon>Eukaryota</taxon>
        <taxon>Metazoa</taxon>
        <taxon>Ecdysozoa</taxon>
        <taxon>Nematoda</taxon>
        <taxon>Chromadorea</taxon>
        <taxon>Rhabditida</taxon>
        <taxon>Rhabditina</taxon>
        <taxon>Diplogasteromorpha</taxon>
        <taxon>Diplogasteroidea</taxon>
        <taxon>Neodiplogasteridae</taxon>
        <taxon>Pristionchus</taxon>
    </lineage>
</organism>
<keyword evidence="10" id="KW-0152">Cholesterol biosynthesis</keyword>
<dbReference type="GO" id="GO:0005829">
    <property type="term" value="C:cytosol"/>
    <property type="evidence" value="ECO:0007669"/>
    <property type="project" value="UniProtKB-SubCell"/>
</dbReference>
<evidence type="ECO:0000256" key="15">
    <source>
        <dbReference type="ARBA" id="ARBA00023166"/>
    </source>
</evidence>
<dbReference type="PANTHER" id="PTHR13101:SF1">
    <property type="entry name" value="PHOSPHOMEVALONATE KINASE"/>
    <property type="match status" value="1"/>
</dbReference>
<keyword evidence="11" id="KW-0067">ATP-binding</keyword>
<dbReference type="GO" id="GO:0006695">
    <property type="term" value="P:cholesterol biosynthetic process"/>
    <property type="evidence" value="ECO:0007669"/>
    <property type="project" value="UniProtKB-KW"/>
</dbReference>
<evidence type="ECO:0000256" key="16">
    <source>
        <dbReference type="ARBA" id="ARBA00023221"/>
    </source>
</evidence>
<dbReference type="EC" id="2.7.4.2" evidence="3"/>
<keyword evidence="9" id="KW-0418">Kinase</keyword>
<comment type="pathway">
    <text evidence="2">Isoprenoid biosynthesis; isopentenyl diphosphate biosynthesis via mevalonate pathway; isopentenyl diphosphate from (R)-mevalonate: step 2/3.</text>
</comment>
<evidence type="ECO:0000256" key="7">
    <source>
        <dbReference type="ARBA" id="ARBA00022679"/>
    </source>
</evidence>
<dbReference type="GO" id="GO:0019287">
    <property type="term" value="P:isopentenyl diphosphate biosynthetic process, mevalonate pathway"/>
    <property type="evidence" value="ECO:0007669"/>
    <property type="project" value="TreeGrafter"/>
</dbReference>
<evidence type="ECO:0000256" key="2">
    <source>
        <dbReference type="ARBA" id="ARBA00005017"/>
    </source>
</evidence>
<proteinExistence type="predicted"/>
<dbReference type="Proteomes" id="UP001432322">
    <property type="component" value="Unassembled WGS sequence"/>
</dbReference>
<feature type="non-terminal residue" evidence="18">
    <location>
        <position position="101"/>
    </location>
</feature>
<dbReference type="InterPro" id="IPR027417">
    <property type="entry name" value="P-loop_NTPase"/>
</dbReference>
<evidence type="ECO:0000256" key="14">
    <source>
        <dbReference type="ARBA" id="ARBA00023098"/>
    </source>
</evidence>
<comment type="caution">
    <text evidence="18">The sequence shown here is derived from an EMBL/GenBank/DDBJ whole genome shotgun (WGS) entry which is preliminary data.</text>
</comment>
<keyword evidence="8" id="KW-0547">Nucleotide-binding</keyword>
<name>A0AAV5WZN9_9BILA</name>
<feature type="non-terminal residue" evidence="18">
    <location>
        <position position="1"/>
    </location>
</feature>
<evidence type="ECO:0000256" key="6">
    <source>
        <dbReference type="ARBA" id="ARBA00022548"/>
    </source>
</evidence>
<keyword evidence="13" id="KW-0756">Sterol biosynthesis</keyword>
<evidence type="ECO:0000256" key="1">
    <source>
        <dbReference type="ARBA" id="ARBA00004514"/>
    </source>
</evidence>